<dbReference type="Proteomes" id="UP000318538">
    <property type="component" value="Chromosome"/>
</dbReference>
<sequence>MAVSDTTIAYFTVVEDERTGWTGGLLLLNSGGRPLEFQCTLPVRPSRAHEILYGPTLRDHIIGEVIGPLLAKKVRTPISLLCVDQPEALVISQSTSFPIALVVEAAEADEGPIQDDTLIGSGEVMLAGSKLLVPMERIEQVSALAEKLIDLPDAVEPFERIREAIKEAQSQIARAQNTAAATPRIADAA</sequence>
<accession>A0A517NH66</accession>
<keyword evidence="2" id="KW-1185">Reference proteome</keyword>
<organism evidence="1 2">
    <name type="scientific">Rubripirellula lacrimiformis</name>
    <dbReference type="NCBI Taxonomy" id="1930273"/>
    <lineage>
        <taxon>Bacteria</taxon>
        <taxon>Pseudomonadati</taxon>
        <taxon>Planctomycetota</taxon>
        <taxon>Planctomycetia</taxon>
        <taxon>Pirellulales</taxon>
        <taxon>Pirellulaceae</taxon>
        <taxon>Rubripirellula</taxon>
    </lineage>
</organism>
<dbReference type="RefSeq" id="WP_145173149.1">
    <property type="nucleotide sequence ID" value="NZ_CP036525.1"/>
</dbReference>
<dbReference type="AlphaFoldDB" id="A0A517NH66"/>
<proteinExistence type="predicted"/>
<protein>
    <submittedName>
        <fullName evidence="1">Uncharacterized protein</fullName>
    </submittedName>
</protein>
<name>A0A517NH66_9BACT</name>
<dbReference type="OrthoDB" id="268932at2"/>
<evidence type="ECO:0000313" key="2">
    <source>
        <dbReference type="Proteomes" id="UP000318538"/>
    </source>
</evidence>
<dbReference type="KEGG" id="rlc:K227x_48860"/>
<reference evidence="1 2" key="1">
    <citation type="submission" date="2019-02" db="EMBL/GenBank/DDBJ databases">
        <title>Deep-cultivation of Planctomycetes and their phenomic and genomic characterization uncovers novel biology.</title>
        <authorList>
            <person name="Wiegand S."/>
            <person name="Jogler M."/>
            <person name="Boedeker C."/>
            <person name="Pinto D."/>
            <person name="Vollmers J."/>
            <person name="Rivas-Marin E."/>
            <person name="Kohn T."/>
            <person name="Peeters S.H."/>
            <person name="Heuer A."/>
            <person name="Rast P."/>
            <person name="Oberbeckmann S."/>
            <person name="Bunk B."/>
            <person name="Jeske O."/>
            <person name="Meyerdierks A."/>
            <person name="Storesund J.E."/>
            <person name="Kallscheuer N."/>
            <person name="Luecker S."/>
            <person name="Lage O.M."/>
            <person name="Pohl T."/>
            <person name="Merkel B.J."/>
            <person name="Hornburger P."/>
            <person name="Mueller R.-W."/>
            <person name="Bruemmer F."/>
            <person name="Labrenz M."/>
            <person name="Spormann A.M."/>
            <person name="Op den Camp H."/>
            <person name="Overmann J."/>
            <person name="Amann R."/>
            <person name="Jetten M.S.M."/>
            <person name="Mascher T."/>
            <person name="Medema M.H."/>
            <person name="Devos D.P."/>
            <person name="Kaster A.-K."/>
            <person name="Ovreas L."/>
            <person name="Rohde M."/>
            <person name="Galperin M.Y."/>
            <person name="Jogler C."/>
        </authorList>
    </citation>
    <scope>NUCLEOTIDE SEQUENCE [LARGE SCALE GENOMIC DNA]</scope>
    <source>
        <strain evidence="1 2">K22_7</strain>
    </source>
</reference>
<evidence type="ECO:0000313" key="1">
    <source>
        <dbReference type="EMBL" id="QDT06476.1"/>
    </source>
</evidence>
<gene>
    <name evidence="1" type="ORF">K227x_48860</name>
</gene>
<dbReference type="EMBL" id="CP036525">
    <property type="protein sequence ID" value="QDT06476.1"/>
    <property type="molecule type" value="Genomic_DNA"/>
</dbReference>